<name>A0A1S4L1D9_IXOSC</name>
<sequence length="78" mass="8946">FELGCQRSVCGDNDRSLPVSDFEWMTKDGNACLRIDDVPDDGPTGYILEVDLRYPHELHDTHFDFSLAPVKQSVPYDW</sequence>
<keyword evidence="2" id="KW-1185">Reference proteome</keyword>
<dbReference type="InParanoid" id="A0A1S4L1D9"/>
<dbReference type="EnsemblMetazoa" id="ISCW007354-RA">
    <property type="protein sequence ID" value="ISCW007354-PA"/>
    <property type="gene ID" value="ISCW007354"/>
</dbReference>
<reference evidence="2" key="1">
    <citation type="submission" date="2008-03" db="EMBL/GenBank/DDBJ databases">
        <title>Annotation of Ixodes scapularis.</title>
        <authorList>
            <consortium name="Ixodes scapularis Genome Project Consortium"/>
            <person name="Caler E."/>
            <person name="Hannick L.I."/>
            <person name="Bidwell S."/>
            <person name="Joardar V."/>
            <person name="Thiagarajan M."/>
            <person name="Amedeo P."/>
            <person name="Galinsky K.J."/>
            <person name="Schobel S."/>
            <person name="Inman J."/>
            <person name="Hostetler J."/>
            <person name="Miller J."/>
            <person name="Hammond M."/>
            <person name="Megy K."/>
            <person name="Lawson D."/>
            <person name="Kodira C."/>
            <person name="Sutton G."/>
            <person name="Meyer J."/>
            <person name="Hill C.A."/>
            <person name="Birren B."/>
            <person name="Nene V."/>
            <person name="Collins F."/>
            <person name="Alarcon-Chaidez F."/>
            <person name="Wikel S."/>
            <person name="Strausberg R."/>
        </authorList>
    </citation>
    <scope>NUCLEOTIDE SEQUENCE [LARGE SCALE GENOMIC DNA]</scope>
    <source>
        <strain evidence="2">Wikel</strain>
    </source>
</reference>
<reference evidence="1" key="2">
    <citation type="submission" date="2020-05" db="UniProtKB">
        <authorList>
            <consortium name="EnsemblMetazoa"/>
        </authorList>
    </citation>
    <scope>IDENTIFICATION</scope>
    <source>
        <strain evidence="1">wikel</strain>
    </source>
</reference>
<dbReference type="EMBL" id="ABJB010828342">
    <property type="status" value="NOT_ANNOTATED_CDS"/>
    <property type="molecule type" value="Genomic_DNA"/>
</dbReference>
<accession>A0A1S4L1D9</accession>
<dbReference type="Proteomes" id="UP000001555">
    <property type="component" value="Unassembled WGS sequence"/>
</dbReference>
<evidence type="ECO:0000313" key="2">
    <source>
        <dbReference type="Proteomes" id="UP000001555"/>
    </source>
</evidence>
<organism evidence="1 2">
    <name type="scientific">Ixodes scapularis</name>
    <name type="common">Black-legged tick</name>
    <name type="synonym">Deer tick</name>
    <dbReference type="NCBI Taxonomy" id="6945"/>
    <lineage>
        <taxon>Eukaryota</taxon>
        <taxon>Metazoa</taxon>
        <taxon>Ecdysozoa</taxon>
        <taxon>Arthropoda</taxon>
        <taxon>Chelicerata</taxon>
        <taxon>Arachnida</taxon>
        <taxon>Acari</taxon>
        <taxon>Parasitiformes</taxon>
        <taxon>Ixodida</taxon>
        <taxon>Ixodoidea</taxon>
        <taxon>Ixodidae</taxon>
        <taxon>Ixodinae</taxon>
        <taxon>Ixodes</taxon>
    </lineage>
</organism>
<dbReference type="VEuPathDB" id="VectorBase:ISCW007354"/>
<evidence type="ECO:0000313" key="1">
    <source>
        <dbReference type="EnsemblMetazoa" id="ISCW007354-PA"/>
    </source>
</evidence>
<protein>
    <submittedName>
        <fullName evidence="1">Uncharacterized protein</fullName>
    </submittedName>
</protein>
<dbReference type="VEuPathDB" id="VectorBase:ISCI007354"/>
<proteinExistence type="predicted"/>
<dbReference type="AlphaFoldDB" id="A0A1S4L1D9"/>